<dbReference type="Proteomes" id="UP000077069">
    <property type="component" value="Unassembled WGS sequence"/>
</dbReference>
<protein>
    <submittedName>
        <fullName evidence="2">Uncharacterized protein</fullName>
    </submittedName>
</protein>
<evidence type="ECO:0000256" key="1">
    <source>
        <dbReference type="SAM" id="MobiDB-lite"/>
    </source>
</evidence>
<gene>
    <name evidence="2" type="ORF">CC84DRAFT_60560</name>
</gene>
<feature type="region of interest" description="Disordered" evidence="1">
    <location>
        <begin position="67"/>
        <end position="119"/>
    </location>
</feature>
<reference evidence="2 3" key="1">
    <citation type="submission" date="2016-05" db="EMBL/GenBank/DDBJ databases">
        <title>Comparative analysis of secretome profiles of manganese(II)-oxidizing ascomycete fungi.</title>
        <authorList>
            <consortium name="DOE Joint Genome Institute"/>
            <person name="Zeiner C.A."/>
            <person name="Purvine S.O."/>
            <person name="Zink E.M."/>
            <person name="Wu S."/>
            <person name="Pasa-Tolic L."/>
            <person name="Chaput D.L."/>
            <person name="Haridas S."/>
            <person name="Grigoriev I.V."/>
            <person name="Santelli C.M."/>
            <person name="Hansel C.M."/>
        </authorList>
    </citation>
    <scope>NUCLEOTIDE SEQUENCE [LARGE SCALE GENOMIC DNA]</scope>
    <source>
        <strain evidence="2 3">AP3s5-JAC2a</strain>
    </source>
</reference>
<evidence type="ECO:0000313" key="3">
    <source>
        <dbReference type="Proteomes" id="UP000077069"/>
    </source>
</evidence>
<name>A0A177CWM3_9PLEO</name>
<organism evidence="2 3">
    <name type="scientific">Paraphaeosphaeria sporulosa</name>
    <dbReference type="NCBI Taxonomy" id="1460663"/>
    <lineage>
        <taxon>Eukaryota</taxon>
        <taxon>Fungi</taxon>
        <taxon>Dikarya</taxon>
        <taxon>Ascomycota</taxon>
        <taxon>Pezizomycotina</taxon>
        <taxon>Dothideomycetes</taxon>
        <taxon>Pleosporomycetidae</taxon>
        <taxon>Pleosporales</taxon>
        <taxon>Massarineae</taxon>
        <taxon>Didymosphaeriaceae</taxon>
        <taxon>Paraphaeosphaeria</taxon>
    </lineage>
</organism>
<dbReference type="EMBL" id="KV441548">
    <property type="protein sequence ID" value="OAG11913.1"/>
    <property type="molecule type" value="Genomic_DNA"/>
</dbReference>
<dbReference type="GeneID" id="28770340"/>
<dbReference type="RefSeq" id="XP_018042278.1">
    <property type="nucleotide sequence ID" value="XM_018186854.1"/>
</dbReference>
<accession>A0A177CWM3</accession>
<keyword evidence="3" id="KW-1185">Reference proteome</keyword>
<dbReference type="AlphaFoldDB" id="A0A177CWM3"/>
<evidence type="ECO:0000313" key="2">
    <source>
        <dbReference type="EMBL" id="OAG11913.1"/>
    </source>
</evidence>
<proteinExistence type="predicted"/>
<feature type="compositionally biased region" description="Basic residues" evidence="1">
    <location>
        <begin position="19"/>
        <end position="36"/>
    </location>
</feature>
<dbReference type="InParanoid" id="A0A177CWM3"/>
<feature type="compositionally biased region" description="Polar residues" evidence="1">
    <location>
        <begin position="45"/>
        <end position="55"/>
    </location>
</feature>
<feature type="compositionally biased region" description="Low complexity" evidence="1">
    <location>
        <begin position="67"/>
        <end position="76"/>
    </location>
</feature>
<feature type="region of interest" description="Disordered" evidence="1">
    <location>
        <begin position="1"/>
        <end position="55"/>
    </location>
</feature>
<sequence length="166" mass="18275">MRGTGADWPSVSLRDHSLHPCKRRAGAAHARPTHRGTRSELASRLATQSVPSSNLMASEMQNIDVECSSSAVESAETMFPRPAKRSPARNSTPTRRPVCDARFASRGSTRASRDSTERNLPFPSFLMRREPCSRLSTILLAGAMFPLAPWLPINPHPPSHQPWHGT</sequence>